<dbReference type="EMBL" id="CACRTO010000019">
    <property type="protein sequence ID" value="VYU27312.1"/>
    <property type="molecule type" value="Genomic_DNA"/>
</dbReference>
<gene>
    <name evidence="2" type="primary">speG</name>
    <name evidence="2" type="ORF">CTLFYP3_01926</name>
</gene>
<dbReference type="AlphaFoldDB" id="A0A6N3DFS0"/>
<sequence length="179" mass="20692">MYSGKLVKLRAYNAEDIDRAVQFVNDEEVKKFLDSDIPFPMTKFQEEEWIKSRKAGENHTYDFAIEDLESGKYIGGCSINECSTKNRNCVIGIMIGDKEYWGKGYGSDALSVLIKFIFEEVNMKKIKLNVFAFNKRAIACYKKIGFVEEGILKKEIYRNGQYHDAISMAIFKEDFINKN</sequence>
<dbReference type="PROSITE" id="PS51186">
    <property type="entry name" value="GNAT"/>
    <property type="match status" value="1"/>
</dbReference>
<organism evidence="2">
    <name type="scientific">Clostridium tertium</name>
    <dbReference type="NCBI Taxonomy" id="1559"/>
    <lineage>
        <taxon>Bacteria</taxon>
        <taxon>Bacillati</taxon>
        <taxon>Bacillota</taxon>
        <taxon>Clostridia</taxon>
        <taxon>Eubacteriales</taxon>
        <taxon>Clostridiaceae</taxon>
        <taxon>Clostridium</taxon>
    </lineage>
</organism>
<accession>A0A6N3DFS0</accession>
<evidence type="ECO:0000313" key="2">
    <source>
        <dbReference type="EMBL" id="VYU27312.1"/>
    </source>
</evidence>
<dbReference type="Gene3D" id="3.40.630.30">
    <property type="match status" value="1"/>
</dbReference>
<evidence type="ECO:0000259" key="1">
    <source>
        <dbReference type="PROSITE" id="PS51186"/>
    </source>
</evidence>
<feature type="domain" description="N-acetyltransferase" evidence="1">
    <location>
        <begin position="7"/>
        <end position="173"/>
    </location>
</feature>
<dbReference type="SUPFAM" id="SSF55729">
    <property type="entry name" value="Acyl-CoA N-acyltransferases (Nat)"/>
    <property type="match status" value="1"/>
</dbReference>
<reference evidence="2" key="1">
    <citation type="submission" date="2019-11" db="EMBL/GenBank/DDBJ databases">
        <authorList>
            <person name="Feng L."/>
        </authorList>
    </citation>
    <scope>NUCLEOTIDE SEQUENCE</scope>
    <source>
        <strain evidence="2">CTertiumLFYP3</strain>
    </source>
</reference>
<name>A0A6N3DFS0_9CLOT</name>
<dbReference type="GO" id="GO:0004145">
    <property type="term" value="F:diamine N-acetyltransferase activity"/>
    <property type="evidence" value="ECO:0007669"/>
    <property type="project" value="UniProtKB-EC"/>
</dbReference>
<proteinExistence type="predicted"/>
<keyword evidence="2" id="KW-0808">Transferase</keyword>
<dbReference type="PANTHER" id="PTHR43415:SF3">
    <property type="entry name" value="GNAT-FAMILY ACETYLTRANSFERASE"/>
    <property type="match status" value="1"/>
</dbReference>
<dbReference type="EC" id="2.3.1.57" evidence="2"/>
<dbReference type="InterPro" id="IPR016181">
    <property type="entry name" value="Acyl_CoA_acyltransferase"/>
</dbReference>
<protein>
    <submittedName>
        <fullName evidence="2">Spermidine N(1)-acetyltransferase</fullName>
        <ecNumber evidence="2">2.3.1.57</ecNumber>
    </submittedName>
</protein>
<keyword evidence="2" id="KW-0012">Acyltransferase</keyword>
<dbReference type="CDD" id="cd04301">
    <property type="entry name" value="NAT_SF"/>
    <property type="match status" value="1"/>
</dbReference>
<dbReference type="InterPro" id="IPR000182">
    <property type="entry name" value="GNAT_dom"/>
</dbReference>
<dbReference type="PANTHER" id="PTHR43415">
    <property type="entry name" value="SPERMIDINE N(1)-ACETYLTRANSFERASE"/>
    <property type="match status" value="1"/>
</dbReference>
<dbReference type="Pfam" id="PF13302">
    <property type="entry name" value="Acetyltransf_3"/>
    <property type="match status" value="1"/>
</dbReference>
<dbReference type="RefSeq" id="WP_156626387.1">
    <property type="nucleotide sequence ID" value="NZ_CACRTO010000019.1"/>
</dbReference>